<organism evidence="1 2">
    <name type="scientific">Caenorhabditis remanei</name>
    <name type="common">Caenorhabditis vulgaris</name>
    <dbReference type="NCBI Taxonomy" id="31234"/>
    <lineage>
        <taxon>Eukaryota</taxon>
        <taxon>Metazoa</taxon>
        <taxon>Ecdysozoa</taxon>
        <taxon>Nematoda</taxon>
        <taxon>Chromadorea</taxon>
        <taxon>Rhabditida</taxon>
        <taxon>Rhabditina</taxon>
        <taxon>Rhabditomorpha</taxon>
        <taxon>Rhabditoidea</taxon>
        <taxon>Rhabditidae</taxon>
        <taxon>Peloderinae</taxon>
        <taxon>Caenorhabditis</taxon>
    </lineage>
</organism>
<dbReference type="GeneID" id="78775113"/>
<protein>
    <submittedName>
        <fullName evidence="1">Uncharacterized protein</fullName>
    </submittedName>
</protein>
<evidence type="ECO:0000313" key="2">
    <source>
        <dbReference type="Proteomes" id="UP000483820"/>
    </source>
</evidence>
<comment type="caution">
    <text evidence="1">The sequence shown here is derived from an EMBL/GenBank/DDBJ whole genome shotgun (WGS) entry which is preliminary data.</text>
</comment>
<name>A0A6A5H773_CAERE</name>
<dbReference type="EMBL" id="WUAV01000003">
    <property type="protein sequence ID" value="KAF1762909.1"/>
    <property type="molecule type" value="Genomic_DNA"/>
</dbReference>
<dbReference type="AlphaFoldDB" id="A0A6A5H773"/>
<gene>
    <name evidence="1" type="ORF">GCK72_011173</name>
</gene>
<evidence type="ECO:0000313" key="1">
    <source>
        <dbReference type="EMBL" id="KAF1762909.1"/>
    </source>
</evidence>
<accession>A0A6A5H773</accession>
<dbReference type="CTD" id="78775113"/>
<dbReference type="Proteomes" id="UP000483820">
    <property type="component" value="Chromosome III"/>
</dbReference>
<dbReference type="KEGG" id="crq:GCK72_011173"/>
<reference evidence="1 2" key="1">
    <citation type="submission" date="2019-12" db="EMBL/GenBank/DDBJ databases">
        <title>Chromosome-level assembly of the Caenorhabditis remanei genome.</title>
        <authorList>
            <person name="Teterina A.A."/>
            <person name="Willis J.H."/>
            <person name="Phillips P.C."/>
        </authorList>
    </citation>
    <scope>NUCLEOTIDE SEQUENCE [LARGE SCALE GENOMIC DNA]</scope>
    <source>
        <strain evidence="1 2">PX506</strain>
        <tissue evidence="1">Whole organism</tissue>
    </source>
</reference>
<sequence length="74" mass="8862">MRTPLSKEQQRLHCTRFLRTTAMLRWIDLKSLLTPCAIIIKYIGHLSKSNDWIRKYFYKDDVLEDTEEKSSNSK</sequence>
<dbReference type="RefSeq" id="XP_053587845.1">
    <property type="nucleotide sequence ID" value="XM_053728268.1"/>
</dbReference>
<proteinExistence type="predicted"/>